<dbReference type="GO" id="GO:0003677">
    <property type="term" value="F:DNA binding"/>
    <property type="evidence" value="ECO:0007669"/>
    <property type="project" value="InterPro"/>
</dbReference>
<dbReference type="Proteomes" id="UP000344274">
    <property type="component" value="Unassembled WGS sequence"/>
</dbReference>
<dbReference type="InterPro" id="IPR011010">
    <property type="entry name" value="DNA_brk_join_enz"/>
</dbReference>
<proteinExistence type="predicted"/>
<reference evidence="3 4" key="1">
    <citation type="submission" date="2019-09" db="EMBL/GenBank/DDBJ databases">
        <authorList>
            <person name="Chandra G."/>
            <person name="Truman W A."/>
        </authorList>
    </citation>
    <scope>NUCLEOTIDE SEQUENCE [LARGE SCALE GENOMIC DNA]</scope>
    <source>
        <strain evidence="3">PS673</strain>
    </source>
</reference>
<name>A0A5E6RU73_PSEFL</name>
<dbReference type="GO" id="GO:0015074">
    <property type="term" value="P:DNA integration"/>
    <property type="evidence" value="ECO:0007669"/>
    <property type="project" value="InterPro"/>
</dbReference>
<dbReference type="SUPFAM" id="SSF56349">
    <property type="entry name" value="DNA breaking-rejoining enzymes"/>
    <property type="match status" value="1"/>
</dbReference>
<feature type="domain" description="Tyr recombinase" evidence="2">
    <location>
        <begin position="198"/>
        <end position="395"/>
    </location>
</feature>
<protein>
    <recommendedName>
        <fullName evidence="2">Tyr recombinase domain-containing protein</fullName>
    </recommendedName>
</protein>
<evidence type="ECO:0000259" key="2">
    <source>
        <dbReference type="Pfam" id="PF00589"/>
    </source>
</evidence>
<dbReference type="GO" id="GO:0006310">
    <property type="term" value="P:DNA recombination"/>
    <property type="evidence" value="ECO:0007669"/>
    <property type="project" value="UniProtKB-KW"/>
</dbReference>
<evidence type="ECO:0000313" key="4">
    <source>
        <dbReference type="Proteomes" id="UP000344274"/>
    </source>
</evidence>
<dbReference type="EMBL" id="CABVHB010000010">
    <property type="protein sequence ID" value="VVM71851.1"/>
    <property type="molecule type" value="Genomic_DNA"/>
</dbReference>
<dbReference type="RefSeq" id="WP_224794877.1">
    <property type="nucleotide sequence ID" value="NZ_CABVHB010000010.1"/>
</dbReference>
<evidence type="ECO:0000256" key="1">
    <source>
        <dbReference type="ARBA" id="ARBA00023172"/>
    </source>
</evidence>
<gene>
    <name evidence="3" type="ORF">PS673_01817</name>
</gene>
<evidence type="ECO:0000313" key="3">
    <source>
        <dbReference type="EMBL" id="VVM71851.1"/>
    </source>
</evidence>
<organism evidence="3 4">
    <name type="scientific">Pseudomonas fluorescens</name>
    <dbReference type="NCBI Taxonomy" id="294"/>
    <lineage>
        <taxon>Bacteria</taxon>
        <taxon>Pseudomonadati</taxon>
        <taxon>Pseudomonadota</taxon>
        <taxon>Gammaproteobacteria</taxon>
        <taxon>Pseudomonadales</taxon>
        <taxon>Pseudomonadaceae</taxon>
        <taxon>Pseudomonas</taxon>
    </lineage>
</organism>
<dbReference type="Gene3D" id="1.10.443.10">
    <property type="entry name" value="Intergrase catalytic core"/>
    <property type="match status" value="1"/>
</dbReference>
<dbReference type="Pfam" id="PF00589">
    <property type="entry name" value="Phage_integrase"/>
    <property type="match status" value="1"/>
</dbReference>
<dbReference type="InterPro" id="IPR002104">
    <property type="entry name" value="Integrase_catalytic"/>
</dbReference>
<keyword evidence="1" id="KW-0233">DNA recombination</keyword>
<dbReference type="AlphaFoldDB" id="A0A5E6RU73"/>
<dbReference type="InterPro" id="IPR013762">
    <property type="entry name" value="Integrase-like_cat_sf"/>
</dbReference>
<accession>A0A5E6RU73</accession>
<sequence>MASLSYIQYIPADIQVRNGVVERTPMKFPGDLKRLPQVIWKSCEPWREANLWAHQRAHAGTNIKTISSQMGSVCYYANWLETEGTHWWDFPVKKQDRCLIRFRGSLIRSRNAGDLAASTATKIMRNVIAFYRWLRVEKLFQPEWPMWNERQMQIVVANQFGFERTMLITTTDLAIKNNKRGGETLEDGLLPVSTQDRDRILRFAKLHASEEMFLLLSLGFYTGMRIGTLCDLKLETLRKAAPDPLAEGLYRISVGPAAKPSVQTKHGVNGQIWITREHLDQLLSYCHSTRRIIRESKASQHNKDLVFLTRYGNPYLKADGLPGSAINVEMHGLRTKAIAKQEKSLDKFRFHQTRCTYATELARILIPVSGPINALAIVKDALLHRDEATTLRYIKFVEKTPAKVAMANEFTRAFLGSAFFAGDKTCSE</sequence>